<evidence type="ECO:0000313" key="8">
    <source>
        <dbReference type="Proteomes" id="UP000283341"/>
    </source>
</evidence>
<evidence type="ECO:0000256" key="3">
    <source>
        <dbReference type="PROSITE-ProRule" id="PRU01100"/>
    </source>
</evidence>
<dbReference type="EMBL" id="QRVJ01000009">
    <property type="protein sequence ID" value="RGS36500.1"/>
    <property type="molecule type" value="Genomic_DNA"/>
</dbReference>
<dbReference type="RefSeq" id="WP_026367883.1">
    <property type="nucleotide sequence ID" value="NZ_CP012801.1"/>
</dbReference>
<dbReference type="EC" id="3.2.1.32" evidence="5"/>
<keyword evidence="1 3" id="KW-0378">Hydrolase</keyword>
<comment type="similarity">
    <text evidence="3">Belongs to the glycosyl hydrolase 26 family.</text>
</comment>
<dbReference type="Pfam" id="PF02156">
    <property type="entry name" value="Glyco_hydro_26"/>
    <property type="match status" value="1"/>
</dbReference>
<dbReference type="Gene3D" id="3.20.20.80">
    <property type="entry name" value="Glycosidases"/>
    <property type="match status" value="1"/>
</dbReference>
<dbReference type="GO" id="GO:0033905">
    <property type="term" value="F:xylan endo-1,3-beta-xylosidase activity"/>
    <property type="evidence" value="ECO:0007669"/>
    <property type="project" value="UniProtKB-EC"/>
</dbReference>
<feature type="active site" description="Nucleophile" evidence="3">
    <location>
        <position position="255"/>
    </location>
</feature>
<feature type="active site" description="Proton donor" evidence="3">
    <location>
        <position position="166"/>
    </location>
</feature>
<proteinExistence type="inferred from homology"/>
<keyword evidence="5" id="KW-0119">Carbohydrate metabolism</keyword>
<sequence length="360" mass="41160">MKSILKYIILPLLFTSCIGCENKEHDTPAPEPNERELSKYEPEDGKCFVFIGQDLGAVGGLEQYNEGYCDHFQTPAGITVYLGLGGSDTDKVSGLYDIDNWGSGDCCANLYPQSERFNNSMIAVGLAIVGNETDIASGKYDRKLDIIGEWFKKLAPRPVFLRIGYEFDGTDWNHYVPETYIPAYKHIKDHFDAAGIHNVAYVWQSKGDGTPLSDMQKWYPGDEYVDWCAYSYFGQPDQVMIEFARMKGKPVFIAESTPVFQKGQTYFDADIKKPEIARKIWDEWFTKFFSVIEENSDVVKAFSYINVEWLSQPMWIVNVTFQQCDSRIQQSEYVSNHWKEKVSGNGYIHAAELDWSKLPQ</sequence>
<name>A0A0P0GNB7_9BACE</name>
<evidence type="ECO:0000313" key="5">
    <source>
        <dbReference type="EMBL" id="ALJ61530.1"/>
    </source>
</evidence>
<dbReference type="Proteomes" id="UP000283341">
    <property type="component" value="Unassembled WGS sequence"/>
</dbReference>
<evidence type="ECO:0000313" key="6">
    <source>
        <dbReference type="EMBL" id="RGS36500.1"/>
    </source>
</evidence>
<organism evidence="5 7">
    <name type="scientific">Bacteroides cellulosilyticus</name>
    <dbReference type="NCBI Taxonomy" id="246787"/>
    <lineage>
        <taxon>Bacteria</taxon>
        <taxon>Pseudomonadati</taxon>
        <taxon>Bacteroidota</taxon>
        <taxon>Bacteroidia</taxon>
        <taxon>Bacteroidales</taxon>
        <taxon>Bacteroidaceae</taxon>
        <taxon>Bacteroides</taxon>
    </lineage>
</organism>
<keyword evidence="5" id="KW-0858">Xylan degradation</keyword>
<dbReference type="AlphaFoldDB" id="A0A0P0GNB7"/>
<dbReference type="PATRIC" id="fig|246787.4.peg.4456"/>
<dbReference type="InterPro" id="IPR022790">
    <property type="entry name" value="GH26_dom"/>
</dbReference>
<evidence type="ECO:0000256" key="2">
    <source>
        <dbReference type="ARBA" id="ARBA00023295"/>
    </source>
</evidence>
<feature type="domain" description="GH26" evidence="4">
    <location>
        <begin position="32"/>
        <end position="302"/>
    </location>
</feature>
<reference evidence="6 8" key="2">
    <citation type="submission" date="2018-08" db="EMBL/GenBank/DDBJ databases">
        <title>A genome reference for cultivated species of the human gut microbiota.</title>
        <authorList>
            <person name="Zou Y."/>
            <person name="Xue W."/>
            <person name="Luo G."/>
        </authorList>
    </citation>
    <scope>NUCLEOTIDE SEQUENCE [LARGE SCALE GENOMIC DNA]</scope>
    <source>
        <strain evidence="6 8">AF22-3AC</strain>
    </source>
</reference>
<evidence type="ECO:0000313" key="7">
    <source>
        <dbReference type="Proteomes" id="UP000061809"/>
    </source>
</evidence>
<accession>A0A0P0GNB7</accession>
<dbReference type="Proteomes" id="UP000061809">
    <property type="component" value="Chromosome"/>
</dbReference>
<protein>
    <submittedName>
        <fullName evidence="6">1,4-beta-xylanase</fullName>
    </submittedName>
    <submittedName>
        <fullName evidence="5">Beta-1,3-xylanase XYL4</fullName>
        <ecNumber evidence="5">3.2.1.32</ecNumber>
    </submittedName>
</protein>
<keyword evidence="5" id="KW-0624">Polysaccharide degradation</keyword>
<dbReference type="SUPFAM" id="SSF51445">
    <property type="entry name" value="(Trans)glycosidases"/>
    <property type="match status" value="1"/>
</dbReference>
<dbReference type="SMR" id="A0A0P0GNB7"/>
<dbReference type="GO" id="GO:0045493">
    <property type="term" value="P:xylan catabolic process"/>
    <property type="evidence" value="ECO:0007669"/>
    <property type="project" value="UniProtKB-KW"/>
</dbReference>
<evidence type="ECO:0000259" key="4">
    <source>
        <dbReference type="PROSITE" id="PS51764"/>
    </source>
</evidence>
<reference evidence="5 7" key="1">
    <citation type="journal article" date="2015" name="Science">
        <title>Genetic determinants of in vivo fitness and diet responsiveness in multiple human gut Bacteroides.</title>
        <authorList>
            <person name="Wu M."/>
            <person name="McNulty N.P."/>
            <person name="Rodionov D.A."/>
            <person name="Khoroshkin M.S."/>
            <person name="Griffin N.W."/>
            <person name="Cheng J."/>
            <person name="Latreille P."/>
            <person name="Kerstetter R.A."/>
            <person name="Terrapon N."/>
            <person name="Henrissat B."/>
            <person name="Osterman A.L."/>
            <person name="Gordon J.I."/>
        </authorList>
    </citation>
    <scope>NUCLEOTIDE SEQUENCE [LARGE SCALE GENOMIC DNA]</scope>
    <source>
        <strain evidence="5 7">WH2</strain>
    </source>
</reference>
<dbReference type="InterPro" id="IPR017853">
    <property type="entry name" value="GH"/>
</dbReference>
<dbReference type="KEGG" id="bcel:BcellWH2_04313"/>
<dbReference type="EMBL" id="CP012801">
    <property type="protein sequence ID" value="ALJ61530.1"/>
    <property type="molecule type" value="Genomic_DNA"/>
</dbReference>
<dbReference type="PROSITE" id="PS51257">
    <property type="entry name" value="PROKAR_LIPOPROTEIN"/>
    <property type="match status" value="1"/>
</dbReference>
<evidence type="ECO:0000256" key="1">
    <source>
        <dbReference type="ARBA" id="ARBA00022801"/>
    </source>
</evidence>
<dbReference type="PROSITE" id="PS51764">
    <property type="entry name" value="GH26"/>
    <property type="match status" value="1"/>
</dbReference>
<keyword evidence="2 3" id="KW-0326">Glycosidase</keyword>
<gene>
    <name evidence="5" type="primary">xyl4</name>
    <name evidence="5" type="ORF">BcellWH2_04313</name>
    <name evidence="6" type="ORF">DWX97_12240</name>
</gene>